<dbReference type="InterPro" id="IPR000182">
    <property type="entry name" value="GNAT_dom"/>
</dbReference>
<dbReference type="Gene3D" id="3.40.630.30">
    <property type="match status" value="1"/>
</dbReference>
<reference evidence="4 5" key="1">
    <citation type="submission" date="2024-03" db="EMBL/GenBank/DDBJ databases">
        <title>Natural products discovery in diverse microorganisms through a two-stage MS feature dereplication strategy.</title>
        <authorList>
            <person name="Zhang R."/>
        </authorList>
    </citation>
    <scope>NUCLEOTIDE SEQUENCE [LARGE SCALE GENOMIC DNA]</scope>
    <source>
        <strain evidence="4 5">18930</strain>
    </source>
</reference>
<proteinExistence type="predicted"/>
<evidence type="ECO:0000256" key="1">
    <source>
        <dbReference type="ARBA" id="ARBA00022679"/>
    </source>
</evidence>
<dbReference type="EMBL" id="CP147846">
    <property type="protein sequence ID" value="WXG67186.1"/>
    <property type="molecule type" value="Genomic_DNA"/>
</dbReference>
<evidence type="ECO:0000313" key="4">
    <source>
        <dbReference type="EMBL" id="WXG67186.1"/>
    </source>
</evidence>
<evidence type="ECO:0000259" key="3">
    <source>
        <dbReference type="PROSITE" id="PS51186"/>
    </source>
</evidence>
<evidence type="ECO:0000256" key="2">
    <source>
        <dbReference type="ARBA" id="ARBA00023315"/>
    </source>
</evidence>
<dbReference type="PANTHER" id="PTHR43420:SF3">
    <property type="entry name" value="N-ACETYLTRANSFERASE DOMAIN-CONTAINING PROTEIN"/>
    <property type="match status" value="1"/>
</dbReference>
<gene>
    <name evidence="4" type="ORF">WDS16_18255</name>
</gene>
<organism evidence="4 5">
    <name type="scientific">Rhodococcus sovatensis</name>
    <dbReference type="NCBI Taxonomy" id="1805840"/>
    <lineage>
        <taxon>Bacteria</taxon>
        <taxon>Bacillati</taxon>
        <taxon>Actinomycetota</taxon>
        <taxon>Actinomycetes</taxon>
        <taxon>Mycobacteriales</taxon>
        <taxon>Nocardiaceae</taxon>
        <taxon>Rhodococcus</taxon>
    </lineage>
</organism>
<dbReference type="Pfam" id="PF08445">
    <property type="entry name" value="FR47"/>
    <property type="match status" value="1"/>
</dbReference>
<dbReference type="SUPFAM" id="SSF55729">
    <property type="entry name" value="Acyl-CoA N-acyltransferases (Nat)"/>
    <property type="match status" value="1"/>
</dbReference>
<name>A0ABZ2PE14_9NOCA</name>
<dbReference type="PROSITE" id="PS51186">
    <property type="entry name" value="GNAT"/>
    <property type="match status" value="1"/>
</dbReference>
<dbReference type="GO" id="GO:0016746">
    <property type="term" value="F:acyltransferase activity"/>
    <property type="evidence" value="ECO:0007669"/>
    <property type="project" value="UniProtKB-KW"/>
</dbReference>
<keyword evidence="1 4" id="KW-0808">Transferase</keyword>
<dbReference type="RefSeq" id="WP_338886608.1">
    <property type="nucleotide sequence ID" value="NZ_CP147846.1"/>
</dbReference>
<sequence>MSTQSIGEPDIHPLDDPIRGSLRGAHSRFAQTVGKTSRFDPEISPFLGHPPVIEDADFDDIVELFGPGQVVSLRGVDHRVPAHWHIVDRFELVQLVGHHLDTRPHPDAVVLGASDVPDMLELVRQTKPGPFLSRTHELGTYLGIREGGRLAAMAGERMRPTGWTEISAVCTDPAYRGRGLATELVRAVGHGIRERGETPFLHASASNESAIRLYLSIGFELRERSLLTLVRTPTSSLDGGPA</sequence>
<dbReference type="InterPro" id="IPR050680">
    <property type="entry name" value="YpeA/RimI_acetyltransf"/>
</dbReference>
<feature type="domain" description="N-acetyltransferase" evidence="3">
    <location>
        <begin position="106"/>
        <end position="242"/>
    </location>
</feature>
<dbReference type="InterPro" id="IPR016181">
    <property type="entry name" value="Acyl_CoA_acyltransferase"/>
</dbReference>
<protein>
    <submittedName>
        <fullName evidence="4">GNAT family N-acetyltransferase</fullName>
        <ecNumber evidence="4">2.3.1.-</ecNumber>
    </submittedName>
</protein>
<dbReference type="PANTHER" id="PTHR43420">
    <property type="entry name" value="ACETYLTRANSFERASE"/>
    <property type="match status" value="1"/>
</dbReference>
<dbReference type="CDD" id="cd04301">
    <property type="entry name" value="NAT_SF"/>
    <property type="match status" value="1"/>
</dbReference>
<keyword evidence="2 4" id="KW-0012">Acyltransferase</keyword>
<keyword evidence="5" id="KW-1185">Reference proteome</keyword>
<dbReference type="EC" id="2.3.1.-" evidence="4"/>
<accession>A0ABZ2PE14</accession>
<evidence type="ECO:0000313" key="5">
    <source>
        <dbReference type="Proteomes" id="UP001432000"/>
    </source>
</evidence>
<dbReference type="InterPro" id="IPR013653">
    <property type="entry name" value="GCN5-like_dom"/>
</dbReference>
<dbReference type="Proteomes" id="UP001432000">
    <property type="component" value="Chromosome"/>
</dbReference>